<feature type="compositionally biased region" description="Basic and acidic residues" evidence="4">
    <location>
        <begin position="621"/>
        <end position="638"/>
    </location>
</feature>
<evidence type="ECO:0000256" key="1">
    <source>
        <dbReference type="ARBA" id="ARBA00009291"/>
    </source>
</evidence>
<feature type="compositionally biased region" description="Acidic residues" evidence="4">
    <location>
        <begin position="425"/>
        <end position="436"/>
    </location>
</feature>
<feature type="region of interest" description="Disordered" evidence="4">
    <location>
        <begin position="34"/>
        <end position="54"/>
    </location>
</feature>
<feature type="compositionally biased region" description="Basic residues" evidence="4">
    <location>
        <begin position="974"/>
        <end position="983"/>
    </location>
</feature>
<dbReference type="EMBL" id="JAWCUI010000031">
    <property type="protein sequence ID" value="KAL1894672.1"/>
    <property type="molecule type" value="Genomic_DNA"/>
</dbReference>
<feature type="region of interest" description="Disordered" evidence="4">
    <location>
        <begin position="176"/>
        <end position="238"/>
    </location>
</feature>
<feature type="compositionally biased region" description="Polar residues" evidence="4">
    <location>
        <begin position="664"/>
        <end position="673"/>
    </location>
</feature>
<feature type="compositionally biased region" description="Basic and acidic residues" evidence="4">
    <location>
        <begin position="176"/>
        <end position="188"/>
    </location>
</feature>
<dbReference type="Proteomes" id="UP001583186">
    <property type="component" value="Unassembled WGS sequence"/>
</dbReference>
<accession>A0ABR3Z3A8</accession>
<feature type="compositionally biased region" description="Polar residues" evidence="4">
    <location>
        <begin position="747"/>
        <end position="757"/>
    </location>
</feature>
<feature type="compositionally biased region" description="Low complexity" evidence="4">
    <location>
        <begin position="813"/>
        <end position="833"/>
    </location>
</feature>
<feature type="region of interest" description="Disordered" evidence="4">
    <location>
        <begin position="400"/>
        <end position="496"/>
    </location>
</feature>
<evidence type="ECO:0000313" key="6">
    <source>
        <dbReference type="Proteomes" id="UP001583186"/>
    </source>
</evidence>
<reference evidence="5 6" key="1">
    <citation type="journal article" date="2024" name="IMA Fungus">
        <title>IMA Genome - F19 : A genome assembly and annotation guide to empower mycologists, including annotated draft genome sequences of Ceratocystis pirilliformis, Diaporthe australafricana, Fusarium ophioides, Paecilomyces lecythidis, and Sporothrix stenoceras.</title>
        <authorList>
            <person name="Aylward J."/>
            <person name="Wilson A.M."/>
            <person name="Visagie C.M."/>
            <person name="Spraker J."/>
            <person name="Barnes I."/>
            <person name="Buitendag C."/>
            <person name="Ceriani C."/>
            <person name="Del Mar Angel L."/>
            <person name="du Plessis D."/>
            <person name="Fuchs T."/>
            <person name="Gasser K."/>
            <person name="Kramer D."/>
            <person name="Li W."/>
            <person name="Munsamy K."/>
            <person name="Piso A."/>
            <person name="Price J.L."/>
            <person name="Sonnekus B."/>
            <person name="Thomas C."/>
            <person name="van der Nest A."/>
            <person name="van Dijk A."/>
            <person name="van Heerden A."/>
            <person name="van Vuuren N."/>
            <person name="Yilmaz N."/>
            <person name="Duong T.A."/>
            <person name="van der Merwe N.A."/>
            <person name="Wingfield M.J."/>
            <person name="Wingfield B.D."/>
        </authorList>
    </citation>
    <scope>NUCLEOTIDE SEQUENCE [LARGE SCALE GENOMIC DNA]</scope>
    <source>
        <strain evidence="5 6">CMW 5346</strain>
    </source>
</reference>
<evidence type="ECO:0000256" key="3">
    <source>
        <dbReference type="SAM" id="Coils"/>
    </source>
</evidence>
<feature type="coiled-coil region" evidence="3">
    <location>
        <begin position="92"/>
        <end position="157"/>
    </location>
</feature>
<dbReference type="Pfam" id="PF11559">
    <property type="entry name" value="ADIP"/>
    <property type="match status" value="1"/>
</dbReference>
<feature type="compositionally biased region" description="Polar residues" evidence="4">
    <location>
        <begin position="572"/>
        <end position="597"/>
    </location>
</feature>
<evidence type="ECO:0000256" key="2">
    <source>
        <dbReference type="ARBA" id="ARBA00023054"/>
    </source>
</evidence>
<keyword evidence="2 3" id="KW-0175">Coiled coil</keyword>
<feature type="compositionally biased region" description="Low complexity" evidence="4">
    <location>
        <begin position="674"/>
        <end position="690"/>
    </location>
</feature>
<comment type="similarity">
    <text evidence="1">Belongs to the ADIP family.</text>
</comment>
<organism evidence="5 6">
    <name type="scientific">Sporothrix stenoceras</name>
    <dbReference type="NCBI Taxonomy" id="5173"/>
    <lineage>
        <taxon>Eukaryota</taxon>
        <taxon>Fungi</taxon>
        <taxon>Dikarya</taxon>
        <taxon>Ascomycota</taxon>
        <taxon>Pezizomycotina</taxon>
        <taxon>Sordariomycetes</taxon>
        <taxon>Sordariomycetidae</taxon>
        <taxon>Ophiostomatales</taxon>
        <taxon>Ophiostomataceae</taxon>
        <taxon>Sporothrix</taxon>
    </lineage>
</organism>
<feature type="compositionally biased region" description="Polar residues" evidence="4">
    <location>
        <begin position="945"/>
        <end position="955"/>
    </location>
</feature>
<feature type="region of interest" description="Disordered" evidence="4">
    <location>
        <begin position="513"/>
        <end position="869"/>
    </location>
</feature>
<evidence type="ECO:0000313" key="5">
    <source>
        <dbReference type="EMBL" id="KAL1894672.1"/>
    </source>
</evidence>
<keyword evidence="6" id="KW-1185">Reference proteome</keyword>
<evidence type="ECO:0008006" key="7">
    <source>
        <dbReference type="Google" id="ProtNLM"/>
    </source>
</evidence>
<feature type="compositionally biased region" description="Low complexity" evidence="4">
    <location>
        <begin position="792"/>
        <end position="805"/>
    </location>
</feature>
<proteinExistence type="inferred from homology"/>
<feature type="compositionally biased region" description="Low complexity" evidence="4">
    <location>
        <begin position="716"/>
        <end position="738"/>
    </location>
</feature>
<protein>
    <recommendedName>
        <fullName evidence="7">Nima interactive protein</fullName>
    </recommendedName>
</protein>
<dbReference type="InterPro" id="IPR021622">
    <property type="entry name" value="Afadin/alpha-actinin-bd"/>
</dbReference>
<feature type="compositionally biased region" description="Basic and acidic residues" evidence="4">
    <location>
        <begin position="776"/>
        <end position="791"/>
    </location>
</feature>
<feature type="compositionally biased region" description="Low complexity" evidence="4">
    <location>
        <begin position="191"/>
        <end position="205"/>
    </location>
</feature>
<comment type="caution">
    <text evidence="5">The sequence shown here is derived from an EMBL/GenBank/DDBJ whole genome shotgun (WGS) entry which is preliminary data.</text>
</comment>
<name>A0ABR3Z3A8_9PEZI</name>
<feature type="compositionally biased region" description="Low complexity" evidence="4">
    <location>
        <begin position="840"/>
        <end position="863"/>
    </location>
</feature>
<feature type="compositionally biased region" description="Low complexity" evidence="4">
    <location>
        <begin position="534"/>
        <end position="544"/>
    </location>
</feature>
<feature type="compositionally biased region" description="Polar residues" evidence="4">
    <location>
        <begin position="206"/>
        <end position="238"/>
    </location>
</feature>
<feature type="region of interest" description="Disordered" evidence="4">
    <location>
        <begin position="927"/>
        <end position="1018"/>
    </location>
</feature>
<feature type="compositionally biased region" description="Basic and acidic residues" evidence="4">
    <location>
        <begin position="545"/>
        <end position="571"/>
    </location>
</feature>
<feature type="compositionally biased region" description="Low complexity" evidence="4">
    <location>
        <begin position="762"/>
        <end position="774"/>
    </location>
</feature>
<gene>
    <name evidence="5" type="ORF">Sste5346_005644</name>
</gene>
<sequence length="1018" mass="107835">MTDLSNLQTASLYINNQLLSRGLLRDGRAIDFADPAGRKKKKDGQEDDQNDKVDSTAVTMSRVISVVNDLILRRDRDAEHRESLSTALRTVRAESLRQANDLQRAIERHAEAQRRADLGEAAEASLRAQLAAADATNRKLREEAAKMRQQVAQTRASCANEVRKRDRQIDGLKKAVTDAGRARGERRSPAITTITISGGSSTSTTQHPHQGTPRSALSSVQSTPTAHSNVGDATTNSEYNLRSETNAFLADLARGLSNDNEMLLDLVRHTSRRLQAMSGYVPEEGALEALTTATGMVDCAALAAEMEAVLEHLRTILTNPSFVPIEEVVQRESEIGRLRDGWEKMEGRWKEAVHLLDGWRRRMAVSGRPVNMEEIKMGLRLSPVRVRNVAETSLGLDLRLPPKQESLDAVDEEEYDENNHREYDSDASDNEDDDAQDWPPLGRTPSPAETLHLVPAPVRGEADYPAGHEGLSDSESDASSTFADDIDDDECDFDDDGPNVQIIEQSIMVPSLEEASPDVFSRSTPSPSPPPIEKPVLSKVTTAAIKEKEKKKEEEKPKAVEAKAVETKTADTKVNQQGLRPSHTAGNRQGTKMASSSDVKKETKTGPSTTTTTAVTRGRRRPGEVEEAPKETAKERRQVRIAAATAASQADKPTAKPAAPRGVASTNTATTGLSRANSARNAAGRPAPSRQAAGKPVTTTATARPVSALSQEKRPASAASQASEASAASTAASDDSVALVPSGGAAPTSSRPVSSLASRKLATATSGSSAPTTTRSRLDRVQNRNASDEKATTTTSTSSSSSSEQMPPPPAPTSMAAAANRARSRSPIKMAAAGSGGSAGSALSAANATSGVTSRLPLPTSANAPPPASPALNMATIAAKLAASEREADAARVRAKLKAARSGLAGAKSKAVPVVEAAPVAVTETELGIDPVKKTVEANNDADPLSTSMNSNDEPAQQPLRKKRDPNSKDQRRASKAASRRRSTLNPWELKSLMTGSVEGAPAVSSTAAGEAAVEASS</sequence>
<evidence type="ECO:0000256" key="4">
    <source>
        <dbReference type="SAM" id="MobiDB-lite"/>
    </source>
</evidence>
<feature type="compositionally biased region" description="Low complexity" evidence="4">
    <location>
        <begin position="605"/>
        <end position="616"/>
    </location>
</feature>
<feature type="compositionally biased region" description="Acidic residues" evidence="4">
    <location>
        <begin position="484"/>
        <end position="496"/>
    </location>
</feature>